<feature type="transmembrane region" description="Helical" evidence="6">
    <location>
        <begin position="235"/>
        <end position="254"/>
    </location>
</feature>
<dbReference type="Pfam" id="PF02653">
    <property type="entry name" value="BPD_transp_2"/>
    <property type="match status" value="1"/>
</dbReference>
<keyword evidence="8" id="KW-1185">Reference proteome</keyword>
<dbReference type="PANTHER" id="PTHR47089:SF1">
    <property type="entry name" value="GUANOSINE ABC TRANSPORTER PERMEASE PROTEIN NUPP"/>
    <property type="match status" value="1"/>
</dbReference>
<proteinExistence type="predicted"/>
<feature type="transmembrane region" description="Helical" evidence="6">
    <location>
        <begin position="85"/>
        <end position="103"/>
    </location>
</feature>
<organism evidence="7 8">
    <name type="scientific">Ruixingdingia sedimenti</name>
    <dbReference type="NCBI Taxonomy" id="3073604"/>
    <lineage>
        <taxon>Bacteria</taxon>
        <taxon>Pseudomonadati</taxon>
        <taxon>Pseudomonadota</taxon>
        <taxon>Alphaproteobacteria</taxon>
        <taxon>Rhodobacterales</taxon>
        <taxon>Paracoccaceae</taxon>
        <taxon>Ruixingdingia</taxon>
    </lineage>
</organism>
<feature type="transmembrane region" description="Helical" evidence="6">
    <location>
        <begin position="189"/>
        <end position="207"/>
    </location>
</feature>
<accession>A0ABU1F9P7</accession>
<dbReference type="EMBL" id="JAVKPH010000013">
    <property type="protein sequence ID" value="MDR5653348.1"/>
    <property type="molecule type" value="Genomic_DNA"/>
</dbReference>
<evidence type="ECO:0000256" key="3">
    <source>
        <dbReference type="ARBA" id="ARBA00022692"/>
    </source>
</evidence>
<keyword evidence="3 6" id="KW-0812">Transmembrane</keyword>
<comment type="subcellular location">
    <subcellularLocation>
        <location evidence="1">Cell membrane</location>
        <topology evidence="1">Multi-pass membrane protein</topology>
    </subcellularLocation>
</comment>
<sequence length="341" mass="34267">MTRTRDPAFAAAVAVLVLGAAALAGLIALAGENPVAVLAALVRYGFFTANGLADTTVRAIPFCLIGLGVALAFRAGVFNIGADGQLTLGAVAAVACAPLLAGLPWPLGLAGLLVAGMAGGALWGLVAGVLKARFGANEIIATIMLNYIAVQLLSWLVRGPLQEPTGIFPRSAKLAADLTLPVLVPGTRVSAGLLVALAAVAVVWALVARSRWGFALTLTGANPEAARYGGLRPGWVVISVMGAGGALAGLAGIVEIAGLHGRLQEGFAPGFGITAIAVALLARLSPLWVPVSAFGFAGLYVGSATVARTTAVPFPLVHVIEAAIILAFLAAAVLRRRAGQG</sequence>
<dbReference type="Proteomes" id="UP001247754">
    <property type="component" value="Unassembled WGS sequence"/>
</dbReference>
<evidence type="ECO:0000256" key="1">
    <source>
        <dbReference type="ARBA" id="ARBA00004651"/>
    </source>
</evidence>
<evidence type="ECO:0000256" key="6">
    <source>
        <dbReference type="SAM" id="Phobius"/>
    </source>
</evidence>
<feature type="transmembrane region" description="Helical" evidence="6">
    <location>
        <begin position="109"/>
        <end position="130"/>
    </location>
</feature>
<evidence type="ECO:0000313" key="7">
    <source>
        <dbReference type="EMBL" id="MDR5653348.1"/>
    </source>
</evidence>
<name>A0ABU1F9P7_9RHOB</name>
<dbReference type="RefSeq" id="WP_310457588.1">
    <property type="nucleotide sequence ID" value="NZ_JAVKPH010000013.1"/>
</dbReference>
<evidence type="ECO:0000256" key="4">
    <source>
        <dbReference type="ARBA" id="ARBA00022989"/>
    </source>
</evidence>
<feature type="transmembrane region" description="Helical" evidence="6">
    <location>
        <begin position="287"/>
        <end position="306"/>
    </location>
</feature>
<feature type="transmembrane region" description="Helical" evidence="6">
    <location>
        <begin position="312"/>
        <end position="334"/>
    </location>
</feature>
<dbReference type="PANTHER" id="PTHR47089">
    <property type="entry name" value="ABC TRANSPORTER, PERMEASE PROTEIN"/>
    <property type="match status" value="1"/>
</dbReference>
<feature type="transmembrane region" description="Helical" evidence="6">
    <location>
        <begin position="55"/>
        <end position="73"/>
    </location>
</feature>
<dbReference type="InterPro" id="IPR001851">
    <property type="entry name" value="ABC_transp_permease"/>
</dbReference>
<comment type="caution">
    <text evidence="7">The sequence shown here is derived from an EMBL/GenBank/DDBJ whole genome shotgun (WGS) entry which is preliminary data.</text>
</comment>
<reference evidence="7 8" key="1">
    <citation type="submission" date="2023-09" db="EMBL/GenBank/DDBJ databases">
        <title>Xinfangfangia sedmenti sp. nov., isolated the sedment.</title>
        <authorList>
            <person name="Xu L."/>
        </authorList>
    </citation>
    <scope>NUCLEOTIDE SEQUENCE [LARGE SCALE GENOMIC DNA]</scope>
    <source>
        <strain evidence="7 8">LG-4</strain>
    </source>
</reference>
<keyword evidence="5 6" id="KW-0472">Membrane</keyword>
<protein>
    <submittedName>
        <fullName evidence="7">ABC transporter permease</fullName>
    </submittedName>
</protein>
<evidence type="ECO:0000313" key="8">
    <source>
        <dbReference type="Proteomes" id="UP001247754"/>
    </source>
</evidence>
<keyword evidence="2" id="KW-1003">Cell membrane</keyword>
<feature type="transmembrane region" description="Helical" evidence="6">
    <location>
        <begin position="266"/>
        <end position="282"/>
    </location>
</feature>
<feature type="transmembrane region" description="Helical" evidence="6">
    <location>
        <begin position="139"/>
        <end position="157"/>
    </location>
</feature>
<dbReference type="CDD" id="cd06580">
    <property type="entry name" value="TM_PBP1_transp_TpRbsC_like"/>
    <property type="match status" value="1"/>
</dbReference>
<keyword evidence="4 6" id="KW-1133">Transmembrane helix</keyword>
<evidence type="ECO:0000256" key="5">
    <source>
        <dbReference type="ARBA" id="ARBA00023136"/>
    </source>
</evidence>
<gene>
    <name evidence="7" type="ORF">RGD00_12080</name>
</gene>
<evidence type="ECO:0000256" key="2">
    <source>
        <dbReference type="ARBA" id="ARBA00022475"/>
    </source>
</evidence>